<evidence type="ECO:0000256" key="1">
    <source>
        <dbReference type="ARBA" id="ARBA00022737"/>
    </source>
</evidence>
<evidence type="ECO:0000313" key="4">
    <source>
        <dbReference type="Proteomes" id="UP000236333"/>
    </source>
</evidence>
<dbReference type="Proteomes" id="UP000236333">
    <property type="component" value="Unassembled WGS sequence"/>
</dbReference>
<keyword evidence="1" id="KW-0677">Repeat</keyword>
<accession>A0A2J7ZZV7</accession>
<dbReference type="GO" id="GO:0005509">
    <property type="term" value="F:calcium ion binding"/>
    <property type="evidence" value="ECO:0007669"/>
    <property type="project" value="InterPro"/>
</dbReference>
<dbReference type="InterPro" id="IPR002048">
    <property type="entry name" value="EF_hand_dom"/>
</dbReference>
<dbReference type="EMBL" id="PGGS01000278">
    <property type="protein sequence ID" value="PNH05803.1"/>
    <property type="molecule type" value="Genomic_DNA"/>
</dbReference>
<comment type="caution">
    <text evidence="3">The sequence shown here is derived from an EMBL/GenBank/DDBJ whole genome shotgun (WGS) entry which is preliminary data.</text>
</comment>
<dbReference type="Gene3D" id="1.10.238.10">
    <property type="entry name" value="EF-hand"/>
    <property type="match status" value="1"/>
</dbReference>
<keyword evidence="4" id="KW-1185">Reference proteome</keyword>
<reference evidence="3 4" key="1">
    <citation type="journal article" date="2017" name="Mol. Biol. Evol.">
        <title>The 4-celled Tetrabaena socialis nuclear genome reveals the essential components for genetic control of cell number at the origin of multicellularity in the volvocine lineage.</title>
        <authorList>
            <person name="Featherston J."/>
            <person name="Arakaki Y."/>
            <person name="Hanschen E.R."/>
            <person name="Ferris P.J."/>
            <person name="Michod R.E."/>
            <person name="Olson B.J.S.C."/>
            <person name="Nozaki H."/>
            <person name="Durand P.M."/>
        </authorList>
    </citation>
    <scope>NUCLEOTIDE SEQUENCE [LARGE SCALE GENOMIC DNA]</scope>
    <source>
        <strain evidence="3 4">NIES-571</strain>
    </source>
</reference>
<protein>
    <submittedName>
        <fullName evidence="3">Calmodulin</fullName>
    </submittedName>
</protein>
<dbReference type="Pfam" id="PF13499">
    <property type="entry name" value="EF-hand_7"/>
    <property type="match status" value="1"/>
</dbReference>
<dbReference type="OrthoDB" id="191686at2759"/>
<organism evidence="3 4">
    <name type="scientific">Tetrabaena socialis</name>
    <dbReference type="NCBI Taxonomy" id="47790"/>
    <lineage>
        <taxon>Eukaryota</taxon>
        <taxon>Viridiplantae</taxon>
        <taxon>Chlorophyta</taxon>
        <taxon>core chlorophytes</taxon>
        <taxon>Chlorophyceae</taxon>
        <taxon>CS clade</taxon>
        <taxon>Chlamydomonadales</taxon>
        <taxon>Tetrabaenaceae</taxon>
        <taxon>Tetrabaena</taxon>
    </lineage>
</organism>
<name>A0A2J7ZZV7_9CHLO</name>
<proteinExistence type="predicted"/>
<gene>
    <name evidence="3" type="ORF">TSOC_007914</name>
</gene>
<dbReference type="AlphaFoldDB" id="A0A2J7ZZV7"/>
<dbReference type="FunFam" id="1.10.238.10:FF:000003">
    <property type="entry name" value="Calmodulin A"/>
    <property type="match status" value="1"/>
</dbReference>
<dbReference type="CDD" id="cd00051">
    <property type="entry name" value="EFh"/>
    <property type="match status" value="1"/>
</dbReference>
<sequence length="39" mass="4357">MCTLGEALTEEEVDNMIRQADTTGDGMVNYEEFARMIAT</sequence>
<evidence type="ECO:0000259" key="2">
    <source>
        <dbReference type="PROSITE" id="PS50222"/>
    </source>
</evidence>
<dbReference type="InterPro" id="IPR011992">
    <property type="entry name" value="EF-hand-dom_pair"/>
</dbReference>
<dbReference type="PROSITE" id="PS50222">
    <property type="entry name" value="EF_HAND_2"/>
    <property type="match status" value="1"/>
</dbReference>
<evidence type="ECO:0000313" key="3">
    <source>
        <dbReference type="EMBL" id="PNH05803.1"/>
    </source>
</evidence>
<dbReference type="SUPFAM" id="SSF47473">
    <property type="entry name" value="EF-hand"/>
    <property type="match status" value="1"/>
</dbReference>
<feature type="domain" description="EF-hand" evidence="2">
    <location>
        <begin position="8"/>
        <end position="39"/>
    </location>
</feature>